<accession>A0AAD7K4T5</accession>
<comment type="caution">
    <text evidence="2">The sequence shown here is derived from an EMBL/GenBank/DDBJ whole genome shotgun (WGS) entry which is preliminary data.</text>
</comment>
<dbReference type="Proteomes" id="UP001215598">
    <property type="component" value="Unassembled WGS sequence"/>
</dbReference>
<sequence length="222" mass="24849">MMRRELESGRAARRSRRAGSAGSGDGHAVPFRGLLGCIFDGRSRQKRLATGRRVLKTRHKLPNKPAHLTNFLGSLDWRNDGRRMTDRSRSGPVDGTACSPRKRQQSKCSYIIGSQFKCADWKRMITSKMQQSSSGGWASQRSTGRKRGGWTNFSSGGPSRCRPVVTLQHQVRKPNNSPDDRYDLWESQHCAEATVKDDMVPTQRGYFQSATSSSTARADCRI</sequence>
<name>A0AAD7K4T5_9AGAR</name>
<feature type="compositionally biased region" description="Basic and acidic residues" evidence="1">
    <location>
        <begin position="1"/>
        <end position="10"/>
    </location>
</feature>
<evidence type="ECO:0000256" key="1">
    <source>
        <dbReference type="SAM" id="MobiDB-lite"/>
    </source>
</evidence>
<keyword evidence="3" id="KW-1185">Reference proteome</keyword>
<proteinExistence type="predicted"/>
<evidence type="ECO:0000313" key="2">
    <source>
        <dbReference type="EMBL" id="KAJ7778416.1"/>
    </source>
</evidence>
<organism evidence="2 3">
    <name type="scientific">Mycena metata</name>
    <dbReference type="NCBI Taxonomy" id="1033252"/>
    <lineage>
        <taxon>Eukaryota</taxon>
        <taxon>Fungi</taxon>
        <taxon>Dikarya</taxon>
        <taxon>Basidiomycota</taxon>
        <taxon>Agaricomycotina</taxon>
        <taxon>Agaricomycetes</taxon>
        <taxon>Agaricomycetidae</taxon>
        <taxon>Agaricales</taxon>
        <taxon>Marasmiineae</taxon>
        <taxon>Mycenaceae</taxon>
        <taxon>Mycena</taxon>
    </lineage>
</organism>
<gene>
    <name evidence="2" type="ORF">B0H16DRAFT_886481</name>
</gene>
<protein>
    <submittedName>
        <fullName evidence="2">Uncharacterized protein</fullName>
    </submittedName>
</protein>
<feature type="region of interest" description="Disordered" evidence="1">
    <location>
        <begin position="1"/>
        <end position="25"/>
    </location>
</feature>
<evidence type="ECO:0000313" key="3">
    <source>
        <dbReference type="Proteomes" id="UP001215598"/>
    </source>
</evidence>
<feature type="region of interest" description="Disordered" evidence="1">
    <location>
        <begin position="129"/>
        <end position="156"/>
    </location>
</feature>
<dbReference type="EMBL" id="JARKIB010000007">
    <property type="protein sequence ID" value="KAJ7778416.1"/>
    <property type="molecule type" value="Genomic_DNA"/>
</dbReference>
<feature type="compositionally biased region" description="Polar residues" evidence="1">
    <location>
        <begin position="129"/>
        <end position="142"/>
    </location>
</feature>
<dbReference type="AlphaFoldDB" id="A0AAD7K4T5"/>
<reference evidence="2" key="1">
    <citation type="submission" date="2023-03" db="EMBL/GenBank/DDBJ databases">
        <title>Massive genome expansion in bonnet fungi (Mycena s.s.) driven by repeated elements and novel gene families across ecological guilds.</title>
        <authorList>
            <consortium name="Lawrence Berkeley National Laboratory"/>
            <person name="Harder C.B."/>
            <person name="Miyauchi S."/>
            <person name="Viragh M."/>
            <person name="Kuo A."/>
            <person name="Thoen E."/>
            <person name="Andreopoulos B."/>
            <person name="Lu D."/>
            <person name="Skrede I."/>
            <person name="Drula E."/>
            <person name="Henrissat B."/>
            <person name="Morin E."/>
            <person name="Kohler A."/>
            <person name="Barry K."/>
            <person name="LaButti K."/>
            <person name="Morin E."/>
            <person name="Salamov A."/>
            <person name="Lipzen A."/>
            <person name="Mereny Z."/>
            <person name="Hegedus B."/>
            <person name="Baldrian P."/>
            <person name="Stursova M."/>
            <person name="Weitz H."/>
            <person name="Taylor A."/>
            <person name="Grigoriev I.V."/>
            <person name="Nagy L.G."/>
            <person name="Martin F."/>
            <person name="Kauserud H."/>
        </authorList>
    </citation>
    <scope>NUCLEOTIDE SEQUENCE</scope>
    <source>
        <strain evidence="2">CBHHK182m</strain>
    </source>
</reference>